<dbReference type="Gene3D" id="1.20.120.680">
    <property type="entry name" value="Formiminotetrahydrofolate cyclodeaminase monomer, up-and-down helical bundle"/>
    <property type="match status" value="1"/>
</dbReference>
<dbReference type="SUPFAM" id="SSF101262">
    <property type="entry name" value="Methenyltetrahydrofolate cyclohydrolase-like"/>
    <property type="match status" value="1"/>
</dbReference>
<evidence type="ECO:0000313" key="3">
    <source>
        <dbReference type="Proteomes" id="UP000325292"/>
    </source>
</evidence>
<dbReference type="Pfam" id="PF04961">
    <property type="entry name" value="FTCD_C"/>
    <property type="match status" value="1"/>
</dbReference>
<dbReference type="EMBL" id="CP019454">
    <property type="protein sequence ID" value="AUW94705.1"/>
    <property type="molecule type" value="Genomic_DNA"/>
</dbReference>
<dbReference type="InterPro" id="IPR036178">
    <property type="entry name" value="Formintransfe-cycloase-like_sf"/>
</dbReference>
<protein>
    <recommendedName>
        <fullName evidence="1">Cyclodeaminase/cyclohydrolase domain-containing protein</fullName>
    </recommendedName>
</protein>
<accession>A0ABM6RTB1</accession>
<dbReference type="Proteomes" id="UP000325292">
    <property type="component" value="Chromosome"/>
</dbReference>
<reference evidence="2 3" key="1">
    <citation type="journal article" date="2019" name="Sci. Rep.">
        <title>Sulfobacillus thermotolerans: new insights into resistance and metabolic capacities of acidophilic chemolithotrophs.</title>
        <authorList>
            <person name="Panyushkina A.E."/>
            <person name="Babenko V.V."/>
            <person name="Nikitina A.S."/>
            <person name="Selezneva O.V."/>
            <person name="Tsaplina I.A."/>
            <person name="Letarova M.A."/>
            <person name="Kostryukova E.S."/>
            <person name="Letarov A.V."/>
        </authorList>
    </citation>
    <scope>NUCLEOTIDE SEQUENCE [LARGE SCALE GENOMIC DNA]</scope>
    <source>
        <strain evidence="2 3">Kr1</strain>
    </source>
</reference>
<evidence type="ECO:0000259" key="1">
    <source>
        <dbReference type="Pfam" id="PF04961"/>
    </source>
</evidence>
<keyword evidence="3" id="KW-1185">Reference proteome</keyword>
<organism evidence="2 3">
    <name type="scientific">Sulfobacillus thermotolerans</name>
    <dbReference type="NCBI Taxonomy" id="338644"/>
    <lineage>
        <taxon>Bacteria</taxon>
        <taxon>Bacillati</taxon>
        <taxon>Bacillota</taxon>
        <taxon>Clostridia</taxon>
        <taxon>Eubacteriales</taxon>
        <taxon>Clostridiales Family XVII. Incertae Sedis</taxon>
        <taxon>Sulfobacillus</taxon>
    </lineage>
</organism>
<dbReference type="InterPro" id="IPR007044">
    <property type="entry name" value="Cyclodeamin/CycHdrlase"/>
</dbReference>
<proteinExistence type="predicted"/>
<name>A0ABM6RTB1_9FIRM</name>
<feature type="domain" description="Cyclodeaminase/cyclohydrolase" evidence="1">
    <location>
        <begin position="7"/>
        <end position="149"/>
    </location>
</feature>
<gene>
    <name evidence="2" type="ORF">BXT84_12725</name>
</gene>
<evidence type="ECO:0000313" key="2">
    <source>
        <dbReference type="EMBL" id="AUW94705.1"/>
    </source>
</evidence>
<sequence length="184" mass="19909">MALKDWTVEEFLQRTAFPSPAWAGGSAGAVAAAVATALTSKIAAISQLDYPDTLDDPEQFLILAERDMQGYRQLQNDRANPQALPKSLKASLAVSSAILTLCIEGAYVVGALLPRVKPVMRPDLLVAAQLYYSGAFSAWINMQSNLGAVGSAIPDIVAQQQNQLERLRCSIDTWVQQCTLRESI</sequence>